<evidence type="ECO:0000313" key="2">
    <source>
        <dbReference type="Proteomes" id="UP000250790"/>
    </source>
</evidence>
<dbReference type="AlphaFoldDB" id="A0A315EI70"/>
<name>A0A315EI70_9BURK</name>
<organism evidence="1 2">
    <name type="scientific">Limnohabitans parvus II-B4</name>
    <dbReference type="NCBI Taxonomy" id="1293052"/>
    <lineage>
        <taxon>Bacteria</taxon>
        <taxon>Pseudomonadati</taxon>
        <taxon>Pseudomonadota</taxon>
        <taxon>Betaproteobacteria</taxon>
        <taxon>Burkholderiales</taxon>
        <taxon>Comamonadaceae</taxon>
        <taxon>Limnohabitans</taxon>
    </lineage>
</organism>
<proteinExistence type="predicted"/>
<sequence length="114" mass="12752">MQDFFDAIQNLAGGEVYALVAPESTQYPAIVYTPIAQEHIFGIDGPNLSGGLQRVRVQVDTYARTYQEALHLQDQVLAALLADKSTIADVRMGLSEFEAQARLYRVSVDYTYHR</sequence>
<dbReference type="Proteomes" id="UP000250790">
    <property type="component" value="Unassembled WGS sequence"/>
</dbReference>
<comment type="caution">
    <text evidence="1">The sequence shown here is derived from an EMBL/GenBank/DDBJ whole genome shotgun (WGS) entry which is preliminary data.</text>
</comment>
<dbReference type="RefSeq" id="WP_108311742.1">
    <property type="nucleotide sequence ID" value="NZ_NESN01000001.1"/>
</dbReference>
<dbReference type="EMBL" id="NESN01000001">
    <property type="protein sequence ID" value="PUE55752.1"/>
    <property type="molecule type" value="Genomic_DNA"/>
</dbReference>
<keyword evidence="2" id="KW-1185">Reference proteome</keyword>
<dbReference type="Pfam" id="PF11367">
    <property type="entry name" value="Tail_completion_gp17"/>
    <property type="match status" value="1"/>
</dbReference>
<accession>A0A315EI70</accession>
<reference evidence="1 2" key="1">
    <citation type="submission" date="2017-04" db="EMBL/GenBank/DDBJ databases">
        <title>Unexpected and diverse lifestyles within the genus Limnohabitans.</title>
        <authorList>
            <person name="Kasalicky V."/>
            <person name="Mehrshad M."/>
            <person name="Andrei S.-A."/>
            <person name="Salcher M."/>
            <person name="Kratochvilova H."/>
            <person name="Simek K."/>
            <person name="Ghai R."/>
        </authorList>
    </citation>
    <scope>NUCLEOTIDE SEQUENCE [LARGE SCALE GENOMIC DNA]</scope>
    <source>
        <strain evidence="1 2">II-B4</strain>
    </source>
</reference>
<evidence type="ECO:0008006" key="3">
    <source>
        <dbReference type="Google" id="ProtNLM"/>
    </source>
</evidence>
<dbReference type="InterPro" id="IPR021508">
    <property type="entry name" value="Gp17-like"/>
</dbReference>
<protein>
    <recommendedName>
        <fullName evidence="3">DUF3168 domain-containing protein</fullName>
    </recommendedName>
</protein>
<gene>
    <name evidence="1" type="ORF">B9Z37_04230</name>
</gene>
<evidence type="ECO:0000313" key="1">
    <source>
        <dbReference type="EMBL" id="PUE55752.1"/>
    </source>
</evidence>
<dbReference type="OrthoDB" id="8904729at2"/>